<dbReference type="VEuPathDB" id="FungiDB:BO71DRAFT_474344"/>
<keyword evidence="3" id="KW-1185">Reference proteome</keyword>
<evidence type="ECO:0000256" key="1">
    <source>
        <dbReference type="ARBA" id="ARBA00007238"/>
    </source>
</evidence>
<dbReference type="SUPFAM" id="SSF48557">
    <property type="entry name" value="L-aspartase-like"/>
    <property type="match status" value="1"/>
</dbReference>
<dbReference type="Gene3D" id="1.10.275.10">
    <property type="entry name" value="Fumarase/aspartase (N-terminal domain)"/>
    <property type="match status" value="1"/>
</dbReference>
<dbReference type="Pfam" id="PF00221">
    <property type="entry name" value="Lyase_aromatic"/>
    <property type="match status" value="1"/>
</dbReference>
<accession>A0A319DCX8</accession>
<organism evidence="2 3">
    <name type="scientific">Aspergillus ellipticus CBS 707.79</name>
    <dbReference type="NCBI Taxonomy" id="1448320"/>
    <lineage>
        <taxon>Eukaryota</taxon>
        <taxon>Fungi</taxon>
        <taxon>Dikarya</taxon>
        <taxon>Ascomycota</taxon>
        <taxon>Pezizomycotina</taxon>
        <taxon>Eurotiomycetes</taxon>
        <taxon>Eurotiomycetidae</taxon>
        <taxon>Eurotiales</taxon>
        <taxon>Aspergillaceae</taxon>
        <taxon>Aspergillus</taxon>
        <taxon>Aspergillus subgen. Circumdati</taxon>
    </lineage>
</organism>
<dbReference type="PANTHER" id="PTHR10362">
    <property type="entry name" value="HISTIDINE AMMONIA-LYASE"/>
    <property type="match status" value="1"/>
</dbReference>
<protein>
    <submittedName>
        <fullName evidence="2">Phenylalanine ammonia-lyase</fullName>
    </submittedName>
</protein>
<name>A0A319DCX8_9EURO</name>
<dbReference type="InterPro" id="IPR024083">
    <property type="entry name" value="Fumarase/histidase_N"/>
</dbReference>
<dbReference type="OrthoDB" id="10051290at2759"/>
<dbReference type="Gene3D" id="1.10.274.20">
    <property type="entry name" value="Phenylalanine ammonia-lyase 1, domain 3"/>
    <property type="match status" value="1"/>
</dbReference>
<dbReference type="Gene3D" id="1.20.200.10">
    <property type="entry name" value="Fumarase/aspartase (Central domain)"/>
    <property type="match status" value="1"/>
</dbReference>
<keyword evidence="2" id="KW-0456">Lyase</keyword>
<dbReference type="InterPro" id="IPR008948">
    <property type="entry name" value="L-Aspartase-like"/>
</dbReference>
<dbReference type="AlphaFoldDB" id="A0A319DCX8"/>
<proteinExistence type="inferred from homology"/>
<dbReference type="InterPro" id="IPR001106">
    <property type="entry name" value="Aromatic_Lyase"/>
</dbReference>
<sequence>MKPSLSRTAKMESHQGHLQKTWNLLEKLAREEDRVLLDGGSLSLAAVALVLESHELVRRLEGSVKTLTSRLERGEQVYGSFTRTEQLRILQHSFLQHQQCGILPNESHNLSAEVVRGAMLLRCNSLLRGHSSVRIEVINLLLHALNEGIPPVIPLRGSISAVKDKSNSPRVISAAAALEEAKITPLMLEAKEGLSIVNGTAVSAAAASLVLYDSHNLALLAQVLTAMATEALLGAVDNYHEFISHCRPHEDQAEVAKNLRSFLRGSRISQPTDVNKLRLVQDRYALRTAPQWIGLQLEDLLSADRQIRVELNSSTDNSLIGVAGDRFHHGGNFQAASVTSAMEKTRSSLVMLGRILLGQCNELISPSMSAGLPPNLCADDPSLSFTVKGLDVNMTAYYSELAFLENSVASHVQTAEMSNQSVNSLALISARYTGQSVQILSMMCAVHLYILCQALDLRALSLDFFAAAQAEAKKTYDEVFIAEKGSDIPDFHDVWLQITSSWLTTSQLYLSPRCEKVAAQSFSYIMDAKATSPTDLLPSFCISAKQWKEMVSCLLYEIYDRTRADFIGARSTPSYLGVTTKAMYELVRCDLAVPFHRGKRRHHEAH</sequence>
<dbReference type="InterPro" id="IPR023144">
    <property type="entry name" value="Phe_NH3-lyase_shielding_dom_sf"/>
</dbReference>
<comment type="similarity">
    <text evidence="1">Belongs to the PAL/histidase family.</text>
</comment>
<dbReference type="CDD" id="cd00332">
    <property type="entry name" value="PAL-HAL"/>
    <property type="match status" value="1"/>
</dbReference>
<gene>
    <name evidence="2" type="ORF">BO71DRAFT_474344</name>
</gene>
<dbReference type="STRING" id="1448320.A0A319DCX8"/>
<evidence type="ECO:0000313" key="2">
    <source>
        <dbReference type="EMBL" id="PYH95245.1"/>
    </source>
</evidence>
<dbReference type="EMBL" id="KZ825856">
    <property type="protein sequence ID" value="PYH95245.1"/>
    <property type="molecule type" value="Genomic_DNA"/>
</dbReference>
<evidence type="ECO:0000313" key="3">
    <source>
        <dbReference type="Proteomes" id="UP000247810"/>
    </source>
</evidence>
<dbReference type="Proteomes" id="UP000247810">
    <property type="component" value="Unassembled WGS sequence"/>
</dbReference>
<reference evidence="2 3" key="1">
    <citation type="submission" date="2018-02" db="EMBL/GenBank/DDBJ databases">
        <title>The genomes of Aspergillus section Nigri reveals drivers in fungal speciation.</title>
        <authorList>
            <consortium name="DOE Joint Genome Institute"/>
            <person name="Vesth T.C."/>
            <person name="Nybo J."/>
            <person name="Theobald S."/>
            <person name="Brandl J."/>
            <person name="Frisvad J.C."/>
            <person name="Nielsen K.F."/>
            <person name="Lyhne E.K."/>
            <person name="Kogle M.E."/>
            <person name="Kuo A."/>
            <person name="Riley R."/>
            <person name="Clum A."/>
            <person name="Nolan M."/>
            <person name="Lipzen A."/>
            <person name="Salamov A."/>
            <person name="Henrissat B."/>
            <person name="Wiebenga A."/>
            <person name="De vries R.P."/>
            <person name="Grigoriev I.V."/>
            <person name="Mortensen U.H."/>
            <person name="Andersen M.R."/>
            <person name="Baker S.E."/>
        </authorList>
    </citation>
    <scope>NUCLEOTIDE SEQUENCE [LARGE SCALE GENOMIC DNA]</scope>
    <source>
        <strain evidence="2 3">CBS 707.79</strain>
    </source>
</reference>
<dbReference type="GO" id="GO:0016829">
    <property type="term" value="F:lyase activity"/>
    <property type="evidence" value="ECO:0007669"/>
    <property type="project" value="UniProtKB-KW"/>
</dbReference>